<gene>
    <name evidence="2" type="ORF">N8I74_16820</name>
</gene>
<keyword evidence="1" id="KW-0732">Signal</keyword>
<name>A0ABY6DKS1_9NEIS</name>
<proteinExistence type="predicted"/>
<dbReference type="EMBL" id="CP106753">
    <property type="protein sequence ID" value="UXY14962.1"/>
    <property type="molecule type" value="Genomic_DNA"/>
</dbReference>
<organism evidence="2 3">
    <name type="scientific">Chitiniphilus purpureus</name>
    <dbReference type="NCBI Taxonomy" id="2981137"/>
    <lineage>
        <taxon>Bacteria</taxon>
        <taxon>Pseudomonadati</taxon>
        <taxon>Pseudomonadota</taxon>
        <taxon>Betaproteobacteria</taxon>
        <taxon>Neisseriales</taxon>
        <taxon>Chitinibacteraceae</taxon>
        <taxon>Chitiniphilus</taxon>
    </lineage>
</organism>
<dbReference type="InterPro" id="IPR011042">
    <property type="entry name" value="6-blade_b-propeller_TolB-like"/>
</dbReference>
<evidence type="ECO:0000313" key="3">
    <source>
        <dbReference type="Proteomes" id="UP001061302"/>
    </source>
</evidence>
<dbReference type="RefSeq" id="WP_263124312.1">
    <property type="nucleotide sequence ID" value="NZ_CP106753.1"/>
</dbReference>
<feature type="signal peptide" evidence="1">
    <location>
        <begin position="1"/>
        <end position="23"/>
    </location>
</feature>
<evidence type="ECO:0008006" key="4">
    <source>
        <dbReference type="Google" id="ProtNLM"/>
    </source>
</evidence>
<accession>A0ABY6DKS1</accession>
<dbReference type="SUPFAM" id="SSF63829">
    <property type="entry name" value="Calcium-dependent phosphotriesterase"/>
    <property type="match status" value="1"/>
</dbReference>
<dbReference type="Pfam" id="PF20067">
    <property type="entry name" value="SSL_N"/>
    <property type="match status" value="1"/>
</dbReference>
<feature type="chain" id="PRO_5046800890" description="Gluconolaconase" evidence="1">
    <location>
        <begin position="24"/>
        <end position="339"/>
    </location>
</feature>
<reference evidence="2" key="1">
    <citation type="submission" date="2022-10" db="EMBL/GenBank/DDBJ databases">
        <title>Chitiniphilus purpureus sp. nov., a novel chitin-degrading bacterium isolated from crawfish pond sediment.</title>
        <authorList>
            <person name="Li K."/>
        </authorList>
    </citation>
    <scope>NUCLEOTIDE SEQUENCE</scope>
    <source>
        <strain evidence="2">CD1</strain>
    </source>
</reference>
<keyword evidence="3" id="KW-1185">Reference proteome</keyword>
<protein>
    <recommendedName>
        <fullName evidence="4">Gluconolaconase</fullName>
    </recommendedName>
</protein>
<dbReference type="Gene3D" id="2.120.10.30">
    <property type="entry name" value="TolB, C-terminal domain"/>
    <property type="match status" value="1"/>
</dbReference>
<sequence length="339" mass="36764">MQSRNAVCITLLAGWLTSAATLAAANAHMLPPDWYPESVAAARDGTLYVGSWRQGAVVRIRPDGATRVLVPPGRGGLANTQGIAVDEARHTLWVCSGNLGLTTVPATPSALKRYDLATGQAQASYPLPDDGYCNDLVVDGAGTVYLTDSYHPRVLRLRPNDSAPAVWLERPALLADSPRLEMNGKRFTFNGIALDGDRLYLSAVAAVPWLWRIDIGQDGQAGPSTRLQMPRPLRNADALRMLGPGRLLVFESNAFGDRRNEGVITELRLDGSQATLHTLVQGLDAPSSGTYARGRLWFIESKYDLLLRHAQNPTAIPDQVPFTVQSIPFAIDGRHNPLN</sequence>
<evidence type="ECO:0000313" key="2">
    <source>
        <dbReference type="EMBL" id="UXY14962.1"/>
    </source>
</evidence>
<dbReference type="Proteomes" id="UP001061302">
    <property type="component" value="Chromosome"/>
</dbReference>
<evidence type="ECO:0000256" key="1">
    <source>
        <dbReference type="SAM" id="SignalP"/>
    </source>
</evidence>